<keyword evidence="2" id="KW-0315">Glutamine amidotransferase</keyword>
<dbReference type="CDD" id="cd01741">
    <property type="entry name" value="GATase1_1"/>
    <property type="match status" value="1"/>
</dbReference>
<dbReference type="PANTHER" id="PTHR42695">
    <property type="entry name" value="GLUTAMINE AMIDOTRANSFERASE YLR126C-RELATED"/>
    <property type="match status" value="1"/>
</dbReference>
<dbReference type="Proteomes" id="UP001627408">
    <property type="component" value="Unassembled WGS sequence"/>
</dbReference>
<sequence length="227" mass="24652">MKIGILQTGHVADDLVAENGDYPEIFARFLDGRGLTFDAYPVVDNVFPTSVDAADGWLITGSKFGAYEDLPWIAPLETLVRDIYAAGRPMIGVCFGHQIIAQALGGKVEKFAGGWSVGAQAYAVNGADVTLNAWHQDQVVKRPKDAQVVSSTAFCENAALLYGDRVFTIQPHPEIDRTYLKGLLDVRAPGVVPEPMRQAAIDALDTPTHSADLADMFALFFKEKRIA</sequence>
<feature type="domain" description="Glutamine amidotransferase" evidence="1">
    <location>
        <begin position="74"/>
        <end position="177"/>
    </location>
</feature>
<dbReference type="PANTHER" id="PTHR42695:SF5">
    <property type="entry name" value="GLUTAMINE AMIDOTRANSFERASE YLR126C-RELATED"/>
    <property type="match status" value="1"/>
</dbReference>
<comment type="caution">
    <text evidence="2">The sequence shown here is derived from an EMBL/GenBank/DDBJ whole genome shotgun (WGS) entry which is preliminary data.</text>
</comment>
<organism evidence="2 3">
    <name type="scientific">Tateyamaria armeniaca</name>
    <dbReference type="NCBI Taxonomy" id="2518930"/>
    <lineage>
        <taxon>Bacteria</taxon>
        <taxon>Pseudomonadati</taxon>
        <taxon>Pseudomonadota</taxon>
        <taxon>Alphaproteobacteria</taxon>
        <taxon>Rhodobacterales</taxon>
        <taxon>Roseobacteraceae</taxon>
        <taxon>Tateyamaria</taxon>
    </lineage>
</organism>
<dbReference type="InterPro" id="IPR029062">
    <property type="entry name" value="Class_I_gatase-like"/>
</dbReference>
<reference evidence="2 3" key="1">
    <citation type="submission" date="2024-08" db="EMBL/GenBank/DDBJ databases">
        <title>Tateyamaria sp. nov., isolated from marine algae.</title>
        <authorList>
            <person name="Choi B.J."/>
            <person name="Kim J.M."/>
            <person name="Lee J.K."/>
            <person name="Choi D.G."/>
            <person name="Bayburt H."/>
            <person name="Baek J.H."/>
            <person name="Han D.M."/>
            <person name="Jeon C.O."/>
        </authorList>
    </citation>
    <scope>NUCLEOTIDE SEQUENCE [LARGE SCALE GENOMIC DNA]</scope>
    <source>
        <strain evidence="2 3">KMU-156</strain>
    </source>
</reference>
<name>A0ABW8V209_9RHOB</name>
<proteinExistence type="predicted"/>
<evidence type="ECO:0000313" key="2">
    <source>
        <dbReference type="EMBL" id="MFL4471939.1"/>
    </source>
</evidence>
<gene>
    <name evidence="2" type="ORF">ACERZ8_19415</name>
</gene>
<dbReference type="InterPro" id="IPR044992">
    <property type="entry name" value="ChyE-like"/>
</dbReference>
<dbReference type="RefSeq" id="WP_407593810.1">
    <property type="nucleotide sequence ID" value="NZ_JBHDIY010000002.1"/>
</dbReference>
<dbReference type="SUPFAM" id="SSF52317">
    <property type="entry name" value="Class I glutamine amidotransferase-like"/>
    <property type="match status" value="1"/>
</dbReference>
<dbReference type="EMBL" id="JBHDIY010000002">
    <property type="protein sequence ID" value="MFL4471939.1"/>
    <property type="molecule type" value="Genomic_DNA"/>
</dbReference>
<evidence type="ECO:0000259" key="1">
    <source>
        <dbReference type="Pfam" id="PF00117"/>
    </source>
</evidence>
<dbReference type="Pfam" id="PF00117">
    <property type="entry name" value="GATase"/>
    <property type="match status" value="1"/>
</dbReference>
<dbReference type="PROSITE" id="PS51273">
    <property type="entry name" value="GATASE_TYPE_1"/>
    <property type="match status" value="1"/>
</dbReference>
<protein>
    <submittedName>
        <fullName evidence="2">Type 1 glutamine amidotransferase</fullName>
    </submittedName>
</protein>
<dbReference type="InterPro" id="IPR017926">
    <property type="entry name" value="GATASE"/>
</dbReference>
<accession>A0ABW8V209</accession>
<evidence type="ECO:0000313" key="3">
    <source>
        <dbReference type="Proteomes" id="UP001627408"/>
    </source>
</evidence>
<keyword evidence="3" id="KW-1185">Reference proteome</keyword>
<dbReference type="Gene3D" id="3.40.50.880">
    <property type="match status" value="1"/>
</dbReference>